<dbReference type="EMBL" id="BCTA01000038">
    <property type="protein sequence ID" value="GAT10351.1"/>
    <property type="molecule type" value="Genomic_DNA"/>
</dbReference>
<evidence type="ECO:0000313" key="2">
    <source>
        <dbReference type="EMBL" id="GAT10351.1"/>
    </source>
</evidence>
<dbReference type="Pfam" id="PF13338">
    <property type="entry name" value="AbiEi_4"/>
    <property type="match status" value="1"/>
</dbReference>
<gene>
    <name evidence="2" type="ORF">RMCN_3484</name>
</gene>
<sequence>MRSRRLWQLAKAALSSPDTTSPDCYYCCMADELVWGRLHALAAGQFGLFTAAQARQHGVARYELARRADSGELFRAHHGVYGFTEDSAGMFAFEDWAAQWLALRPEDDVERRRADPDCVISHDSAAVIRELGTLVSRGLFLTSPRRINTRSPRVHAYRRDIGARGIDWDITEGLPVATPGRIIADLARDDLDGSHQGTVIADVLEQGLLTLPEVGARLEPFAGRWGERDGIALAHRLAAAAERPLRLSSSV</sequence>
<protein>
    <recommendedName>
        <fullName evidence="1">AbiEi antitoxin N-terminal domain-containing protein</fullName>
    </recommendedName>
</protein>
<accession>A0ABQ0KLB1</accession>
<organism evidence="2 3">
    <name type="scientific">Mycolicibacterium novocastrense</name>
    <name type="common">Mycobacterium novocastrense</name>
    <dbReference type="NCBI Taxonomy" id="59813"/>
    <lineage>
        <taxon>Bacteria</taxon>
        <taxon>Bacillati</taxon>
        <taxon>Actinomycetota</taxon>
        <taxon>Actinomycetes</taxon>
        <taxon>Mycobacteriales</taxon>
        <taxon>Mycobacteriaceae</taxon>
        <taxon>Mycolicibacterium</taxon>
    </lineage>
</organism>
<evidence type="ECO:0000313" key="3">
    <source>
        <dbReference type="Proteomes" id="UP000069773"/>
    </source>
</evidence>
<dbReference type="Proteomes" id="UP000069773">
    <property type="component" value="Unassembled WGS sequence"/>
</dbReference>
<dbReference type="InterPro" id="IPR025159">
    <property type="entry name" value="AbiEi_N"/>
</dbReference>
<reference evidence="2 3" key="1">
    <citation type="journal article" date="2016" name="Genome Announc.">
        <title>Draft Genome Sequences of Five Rapidly Growing Mycobacterium Species, M. thermoresistibile, M. fortuitum subsp. acetamidolyticum, M. canariasense, M. brisbanense, and M. novocastrense.</title>
        <authorList>
            <person name="Katahira K."/>
            <person name="Ogura Y."/>
            <person name="Gotoh Y."/>
            <person name="Hayashi T."/>
        </authorList>
    </citation>
    <scope>NUCLEOTIDE SEQUENCE [LARGE SCALE GENOMIC DNA]</scope>
    <source>
        <strain evidence="2 3">JCM18114</strain>
    </source>
</reference>
<evidence type="ECO:0000259" key="1">
    <source>
        <dbReference type="Pfam" id="PF13338"/>
    </source>
</evidence>
<proteinExistence type="predicted"/>
<keyword evidence="3" id="KW-1185">Reference proteome</keyword>
<feature type="domain" description="AbiEi antitoxin N-terminal" evidence="1">
    <location>
        <begin position="39"/>
        <end position="83"/>
    </location>
</feature>
<comment type="caution">
    <text evidence="2">The sequence shown here is derived from an EMBL/GenBank/DDBJ whole genome shotgun (WGS) entry which is preliminary data.</text>
</comment>
<name>A0ABQ0KLB1_MYCNV</name>